<dbReference type="AlphaFoldDB" id="U7UT16"/>
<dbReference type="PATRIC" id="fig|1111454.3.peg.82"/>
<dbReference type="GO" id="GO:0005886">
    <property type="term" value="C:plasma membrane"/>
    <property type="evidence" value="ECO:0007669"/>
    <property type="project" value="UniProtKB-SubCell"/>
</dbReference>
<dbReference type="Proteomes" id="UP000017090">
    <property type="component" value="Unassembled WGS sequence"/>
</dbReference>
<dbReference type="STRING" id="1111454.HMPREF1250_1257"/>
<reference evidence="9 10" key="1">
    <citation type="submission" date="2013-09" db="EMBL/GenBank/DDBJ databases">
        <authorList>
            <person name="Durkin A.S."/>
            <person name="Haft D.R."/>
            <person name="McCorrison J."/>
            <person name="Torralba M."/>
            <person name="Gillis M."/>
            <person name="Haft D.H."/>
            <person name="Methe B."/>
            <person name="Sutton G."/>
            <person name="Nelson K.E."/>
        </authorList>
    </citation>
    <scope>NUCLEOTIDE SEQUENCE [LARGE SCALE GENOMIC DNA]</scope>
    <source>
        <strain evidence="9 10">BV3C16-1</strain>
    </source>
</reference>
<keyword evidence="10" id="KW-1185">Reference proteome</keyword>
<evidence type="ECO:0000256" key="5">
    <source>
        <dbReference type="ARBA" id="ARBA00022989"/>
    </source>
</evidence>
<feature type="transmembrane region" description="Helical" evidence="8">
    <location>
        <begin position="360"/>
        <end position="381"/>
    </location>
</feature>
<protein>
    <submittedName>
        <fullName evidence="9">Cation transport protein</fullName>
    </submittedName>
</protein>
<dbReference type="Pfam" id="PF02386">
    <property type="entry name" value="TrkH"/>
    <property type="match status" value="1"/>
</dbReference>
<keyword evidence="3" id="KW-1003">Cell membrane</keyword>
<dbReference type="PANTHER" id="PTHR32024:SF1">
    <property type="entry name" value="KTR SYSTEM POTASSIUM UPTAKE PROTEIN B"/>
    <property type="match status" value="1"/>
</dbReference>
<keyword evidence="7 8" id="KW-0472">Membrane</keyword>
<evidence type="ECO:0000256" key="8">
    <source>
        <dbReference type="SAM" id="Phobius"/>
    </source>
</evidence>
<organism evidence="9 10">
    <name type="scientific">Megasphaera vaginalis</name>
    <name type="common">ex Srinivasan et al. 2021</name>
    <dbReference type="NCBI Taxonomy" id="1111454"/>
    <lineage>
        <taxon>Bacteria</taxon>
        <taxon>Bacillati</taxon>
        <taxon>Bacillota</taxon>
        <taxon>Negativicutes</taxon>
        <taxon>Veillonellales</taxon>
        <taxon>Veillonellaceae</taxon>
        <taxon>Megasphaera</taxon>
    </lineage>
</organism>
<dbReference type="EMBL" id="AWXA01000004">
    <property type="protein sequence ID" value="ERT62475.1"/>
    <property type="molecule type" value="Genomic_DNA"/>
</dbReference>
<keyword evidence="2" id="KW-0813">Transport</keyword>
<keyword evidence="5 8" id="KW-1133">Transmembrane helix</keyword>
<evidence type="ECO:0000256" key="4">
    <source>
        <dbReference type="ARBA" id="ARBA00022692"/>
    </source>
</evidence>
<evidence type="ECO:0000256" key="1">
    <source>
        <dbReference type="ARBA" id="ARBA00004651"/>
    </source>
</evidence>
<evidence type="ECO:0000256" key="7">
    <source>
        <dbReference type="ARBA" id="ARBA00023136"/>
    </source>
</evidence>
<dbReference type="GO" id="GO:0008324">
    <property type="term" value="F:monoatomic cation transmembrane transporter activity"/>
    <property type="evidence" value="ECO:0007669"/>
    <property type="project" value="InterPro"/>
</dbReference>
<feature type="transmembrane region" description="Helical" evidence="8">
    <location>
        <begin position="139"/>
        <end position="161"/>
    </location>
</feature>
<evidence type="ECO:0000313" key="9">
    <source>
        <dbReference type="EMBL" id="ERT62475.1"/>
    </source>
</evidence>
<dbReference type="eggNOG" id="COG0168">
    <property type="taxonomic scope" value="Bacteria"/>
</dbReference>
<keyword evidence="4 8" id="KW-0812">Transmembrane</keyword>
<sequence length="455" mass="48985">MFQRDSYKVKAKERVRTQNPYTLLALSFLLAMLLGTALLSLPFAAADGETTDLVDAAFTAVSCVSVTGLATVDTYRHWSLFGQSVMVLLIQLGGLGIMTSTTLLALVFGQHIGLQRRLLLRDDMGNGSMRGLLRITKHVAFLTFAVEAAGAAVYIVALYPYLGTTAIRSGIYQAVSTFCNAGFVFFDNDLPYAMAGDVLFSLTTSVLIMLGGFGYMAIFELWDTGRRYGVKAVSVNTKIMLLGTACLVIGGTVLILILEWGNGATLGPLDTGHKVVASFLQAVTPRTAGVATLDYGAMRPATLFLTVMLMFIGAGPNSTGGGIKITTAAVMLAAARSIFSNKADVELLERRIAEVQVRRAFSIFFLSLFLVLTAVFLLTLYEPATFLQLLFETTSAFGTVGLTTGITPTLQPLSKWILIFVMYTGRIGVLTLVGIVALKRQAPKPIRYPEGDILL</sequence>
<dbReference type="PANTHER" id="PTHR32024">
    <property type="entry name" value="TRK SYSTEM POTASSIUM UPTAKE PROTEIN TRKG-RELATED"/>
    <property type="match status" value="1"/>
</dbReference>
<feature type="transmembrane region" description="Helical" evidence="8">
    <location>
        <begin position="296"/>
        <end position="315"/>
    </location>
</feature>
<feature type="transmembrane region" description="Helical" evidence="8">
    <location>
        <begin position="21"/>
        <end position="45"/>
    </location>
</feature>
<proteinExistence type="predicted"/>
<comment type="caution">
    <text evidence="9">The sequence shown here is derived from an EMBL/GenBank/DDBJ whole genome shotgun (WGS) entry which is preliminary data.</text>
</comment>
<keyword evidence="6" id="KW-0406">Ion transport</keyword>
<gene>
    <name evidence="9" type="ORF">HMPREF1250_1257</name>
</gene>
<evidence type="ECO:0000256" key="2">
    <source>
        <dbReference type="ARBA" id="ARBA00022448"/>
    </source>
</evidence>
<evidence type="ECO:0000256" key="3">
    <source>
        <dbReference type="ARBA" id="ARBA00022475"/>
    </source>
</evidence>
<dbReference type="InterPro" id="IPR003445">
    <property type="entry name" value="Cat_transpt"/>
</dbReference>
<feature type="transmembrane region" description="Helical" evidence="8">
    <location>
        <begin position="85"/>
        <end position="108"/>
    </location>
</feature>
<evidence type="ECO:0000256" key="6">
    <source>
        <dbReference type="ARBA" id="ARBA00023065"/>
    </source>
</evidence>
<accession>U7UT16</accession>
<comment type="subcellular location">
    <subcellularLocation>
        <location evidence="1">Cell membrane</location>
        <topology evidence="1">Multi-pass membrane protein</topology>
    </subcellularLocation>
</comment>
<dbReference type="GO" id="GO:0030001">
    <property type="term" value="P:metal ion transport"/>
    <property type="evidence" value="ECO:0007669"/>
    <property type="project" value="UniProtKB-ARBA"/>
</dbReference>
<feature type="transmembrane region" description="Helical" evidence="8">
    <location>
        <begin position="198"/>
        <end position="219"/>
    </location>
</feature>
<feature type="transmembrane region" description="Helical" evidence="8">
    <location>
        <begin position="239"/>
        <end position="258"/>
    </location>
</feature>
<evidence type="ECO:0000313" key="10">
    <source>
        <dbReference type="Proteomes" id="UP000017090"/>
    </source>
</evidence>
<name>U7UT16_9FIRM</name>
<feature type="transmembrane region" description="Helical" evidence="8">
    <location>
        <begin position="416"/>
        <end position="438"/>
    </location>
</feature>